<dbReference type="RefSeq" id="WP_353901308.1">
    <property type="nucleotide sequence ID" value="NZ_CP158970.1"/>
</dbReference>
<dbReference type="Proteomes" id="UP001596207">
    <property type="component" value="Unassembled WGS sequence"/>
</dbReference>
<name>A0ABW1HPI1_9ACTN</name>
<proteinExistence type="predicted"/>
<sequence length="135" mass="14783">MDAAHPRWSHASRPILVTADDREAVSVRSTLSMAHGPLGEPVRVVIETYDANPEARQPVASFPLSIRQASHLLRGMRGLLRLAEATTWVERPASDNLHTHPVQALCGLSEVEIARFLATGVFPDIRLGDESGETR</sequence>
<accession>A0ABW1HPI1</accession>
<dbReference type="EMBL" id="JBHSQQ010000065">
    <property type="protein sequence ID" value="MFC5942498.1"/>
    <property type="molecule type" value="Genomic_DNA"/>
</dbReference>
<evidence type="ECO:0000313" key="1">
    <source>
        <dbReference type="EMBL" id="MFC5942498.1"/>
    </source>
</evidence>
<evidence type="ECO:0000313" key="2">
    <source>
        <dbReference type="Proteomes" id="UP001596207"/>
    </source>
</evidence>
<keyword evidence="2" id="KW-1185">Reference proteome</keyword>
<evidence type="ECO:0008006" key="3">
    <source>
        <dbReference type="Google" id="ProtNLM"/>
    </source>
</evidence>
<comment type="caution">
    <text evidence="1">The sequence shown here is derived from an EMBL/GenBank/DDBJ whole genome shotgun (WGS) entry which is preliminary data.</text>
</comment>
<gene>
    <name evidence="1" type="ORF">ACFPZ4_13565</name>
</gene>
<protein>
    <recommendedName>
        <fullName evidence="3">Antitoxin Xre/MbcA/ParS-like toxin-binding domain-containing protein</fullName>
    </recommendedName>
</protein>
<reference evidence="2" key="1">
    <citation type="journal article" date="2019" name="Int. J. Syst. Evol. Microbiol.">
        <title>The Global Catalogue of Microorganisms (GCM) 10K type strain sequencing project: providing services to taxonomists for standard genome sequencing and annotation.</title>
        <authorList>
            <consortium name="The Broad Institute Genomics Platform"/>
            <consortium name="The Broad Institute Genome Sequencing Center for Infectious Disease"/>
            <person name="Wu L."/>
            <person name="Ma J."/>
        </authorList>
    </citation>
    <scope>NUCLEOTIDE SEQUENCE [LARGE SCALE GENOMIC DNA]</scope>
    <source>
        <strain evidence="2">CGMCC 4.7173</strain>
    </source>
</reference>
<organism evidence="1 2">
    <name type="scientific">Micromonospora harpali</name>
    <dbReference type="NCBI Taxonomy" id="1490225"/>
    <lineage>
        <taxon>Bacteria</taxon>
        <taxon>Bacillati</taxon>
        <taxon>Actinomycetota</taxon>
        <taxon>Actinomycetes</taxon>
        <taxon>Micromonosporales</taxon>
        <taxon>Micromonosporaceae</taxon>
        <taxon>Micromonospora</taxon>
    </lineage>
</organism>